<dbReference type="EMBL" id="CP157675">
    <property type="protein sequence ID" value="XBP68858.1"/>
    <property type="molecule type" value="Genomic_DNA"/>
</dbReference>
<keyword evidence="1" id="KW-0472">Membrane</keyword>
<sequence length="158" mass="17590">MNTYLLVKWLHIISSVLMVGTGLGSAFYMFFANRSDSLPTQAVVSRLVVRADWWFTTPTVIVQPASGLLLAYMAGWPLTTPWLTLSLALFLLAGACWLPVVWLQLRMAAMAQQAVAEQTGLPPLYGRYARCWEVLGYPAFAAMLAVFFLMVNKPGLWN</sequence>
<organism evidence="2">
    <name type="scientific">Polaromonas hydrogenivorans</name>
    <dbReference type="NCBI Taxonomy" id="335476"/>
    <lineage>
        <taxon>Bacteria</taxon>
        <taxon>Pseudomonadati</taxon>
        <taxon>Pseudomonadota</taxon>
        <taxon>Betaproteobacteria</taxon>
        <taxon>Burkholderiales</taxon>
        <taxon>Comamonadaceae</taxon>
        <taxon>Polaromonas</taxon>
    </lineage>
</organism>
<dbReference type="AlphaFoldDB" id="A0AAU7LPP3"/>
<feature type="transmembrane region" description="Helical" evidence="1">
    <location>
        <begin position="134"/>
        <end position="151"/>
    </location>
</feature>
<keyword evidence="1" id="KW-1133">Transmembrane helix</keyword>
<proteinExistence type="predicted"/>
<evidence type="ECO:0000313" key="2">
    <source>
        <dbReference type="EMBL" id="XBP68858.1"/>
    </source>
</evidence>
<feature type="transmembrane region" description="Helical" evidence="1">
    <location>
        <begin position="12"/>
        <end position="32"/>
    </location>
</feature>
<reference evidence="2" key="1">
    <citation type="submission" date="2024-05" db="EMBL/GenBank/DDBJ databases">
        <authorList>
            <person name="Bunk B."/>
            <person name="Swiderski J."/>
            <person name="Sproer C."/>
            <person name="Thiel V."/>
        </authorList>
    </citation>
    <scope>NUCLEOTIDE SEQUENCE</scope>
    <source>
        <strain evidence="2">DSM 17735</strain>
    </source>
</reference>
<dbReference type="InterPro" id="IPR018729">
    <property type="entry name" value="DUF2269_transmembrane"/>
</dbReference>
<accession>A0AAU7LPP3</accession>
<name>A0AAU7LPP3_9BURK</name>
<feature type="transmembrane region" description="Helical" evidence="1">
    <location>
        <begin position="82"/>
        <end position="103"/>
    </location>
</feature>
<dbReference type="Pfam" id="PF10027">
    <property type="entry name" value="DUF2269"/>
    <property type="match status" value="1"/>
</dbReference>
<evidence type="ECO:0000256" key="1">
    <source>
        <dbReference type="SAM" id="Phobius"/>
    </source>
</evidence>
<keyword evidence="1" id="KW-0812">Transmembrane</keyword>
<dbReference type="RefSeq" id="WP_349277035.1">
    <property type="nucleotide sequence ID" value="NZ_CBCSCU010000014.1"/>
</dbReference>
<feature type="transmembrane region" description="Helical" evidence="1">
    <location>
        <begin position="53"/>
        <end position="76"/>
    </location>
</feature>
<gene>
    <name evidence="2" type="ORF">ABLV49_13195</name>
</gene>
<protein>
    <submittedName>
        <fullName evidence="2">DUF2269 domain-containing protein</fullName>
    </submittedName>
</protein>